<evidence type="ECO:0000256" key="3">
    <source>
        <dbReference type="ARBA" id="ARBA00022692"/>
    </source>
</evidence>
<keyword evidence="3 6" id="KW-0812">Transmembrane</keyword>
<accession>A0A317PKV1</accession>
<proteinExistence type="predicted"/>
<dbReference type="RefSeq" id="WP_110032622.1">
    <property type="nucleotide sequence ID" value="NZ_QGTR01000003.1"/>
</dbReference>
<gene>
    <name evidence="8" type="ORF">DFR52_103605</name>
</gene>
<dbReference type="Pfam" id="PF00482">
    <property type="entry name" value="T2SSF"/>
    <property type="match status" value="1"/>
</dbReference>
<dbReference type="OrthoDB" id="9810662at2"/>
<organism evidence="8 9">
    <name type="scientific">Hoeflea marina</name>
    <dbReference type="NCBI Taxonomy" id="274592"/>
    <lineage>
        <taxon>Bacteria</taxon>
        <taxon>Pseudomonadati</taxon>
        <taxon>Pseudomonadota</taxon>
        <taxon>Alphaproteobacteria</taxon>
        <taxon>Hyphomicrobiales</taxon>
        <taxon>Rhizobiaceae</taxon>
        <taxon>Hoeflea</taxon>
    </lineage>
</organism>
<feature type="domain" description="Type II secretion system protein GspF" evidence="7">
    <location>
        <begin position="190"/>
        <end position="318"/>
    </location>
</feature>
<evidence type="ECO:0000256" key="2">
    <source>
        <dbReference type="ARBA" id="ARBA00022475"/>
    </source>
</evidence>
<dbReference type="InterPro" id="IPR018076">
    <property type="entry name" value="T2SS_GspF_dom"/>
</dbReference>
<comment type="caution">
    <text evidence="8">The sequence shown here is derived from an EMBL/GenBank/DDBJ whole genome shotgun (WGS) entry which is preliminary data.</text>
</comment>
<evidence type="ECO:0000256" key="1">
    <source>
        <dbReference type="ARBA" id="ARBA00004651"/>
    </source>
</evidence>
<evidence type="ECO:0000256" key="4">
    <source>
        <dbReference type="ARBA" id="ARBA00022989"/>
    </source>
</evidence>
<evidence type="ECO:0000256" key="5">
    <source>
        <dbReference type="ARBA" id="ARBA00023136"/>
    </source>
</evidence>
<dbReference type="PANTHER" id="PTHR35007">
    <property type="entry name" value="INTEGRAL MEMBRANE PROTEIN-RELATED"/>
    <property type="match status" value="1"/>
</dbReference>
<comment type="subcellular location">
    <subcellularLocation>
        <location evidence="1">Cell membrane</location>
        <topology evidence="1">Multi-pass membrane protein</topology>
    </subcellularLocation>
</comment>
<evidence type="ECO:0000313" key="9">
    <source>
        <dbReference type="Proteomes" id="UP000246352"/>
    </source>
</evidence>
<evidence type="ECO:0000259" key="7">
    <source>
        <dbReference type="Pfam" id="PF00482"/>
    </source>
</evidence>
<keyword evidence="4 6" id="KW-1133">Transmembrane helix</keyword>
<dbReference type="GO" id="GO:0005886">
    <property type="term" value="C:plasma membrane"/>
    <property type="evidence" value="ECO:0007669"/>
    <property type="project" value="UniProtKB-SubCell"/>
</dbReference>
<feature type="transmembrane region" description="Helical" evidence="6">
    <location>
        <begin position="12"/>
        <end position="36"/>
    </location>
</feature>
<sequence length="335" mass="36944">MFSILMSSLTDPAYLIPILVSVAVFATLFTVLVPYFETGDLDKRMKSAALERDEIRARERARLNADQSRGSKGGLRAHNNSSVRQVVDQLNLRKALVDDATVAKLRAAGYRTQNALNMFLLARLVLPFVFLAATVVYVFVLEHLVDKPFTVRVLACIVGAYVGFYAPNIFVSNQSKKRQASIKKAWPDALDLMLICVESGVSIEAAMKRVAEEISVQSPPLGEEFVLTTAELSYLQDRRMAFENLGNRTGLDTVKSVTQALIQSERYGTPIAQALRVLAQESRDIRMNEAEKKAAALPPKLTVPMILFFLPVLIAVILGPAMIQVSDNFQGGLPN</sequence>
<dbReference type="Proteomes" id="UP000246352">
    <property type="component" value="Unassembled WGS sequence"/>
</dbReference>
<dbReference type="PANTHER" id="PTHR35007:SF2">
    <property type="entry name" value="PILUS ASSEMBLE PROTEIN"/>
    <property type="match status" value="1"/>
</dbReference>
<feature type="transmembrane region" description="Helical" evidence="6">
    <location>
        <begin position="152"/>
        <end position="171"/>
    </location>
</feature>
<feature type="transmembrane region" description="Helical" evidence="6">
    <location>
        <begin position="301"/>
        <end position="323"/>
    </location>
</feature>
<dbReference type="AlphaFoldDB" id="A0A317PKV1"/>
<keyword evidence="9" id="KW-1185">Reference proteome</keyword>
<evidence type="ECO:0000313" key="8">
    <source>
        <dbReference type="EMBL" id="PWW00398.1"/>
    </source>
</evidence>
<protein>
    <submittedName>
        <fullName evidence="8">Tight adherence protein C</fullName>
    </submittedName>
</protein>
<evidence type="ECO:0000256" key="6">
    <source>
        <dbReference type="SAM" id="Phobius"/>
    </source>
</evidence>
<feature type="transmembrane region" description="Helical" evidence="6">
    <location>
        <begin position="120"/>
        <end position="140"/>
    </location>
</feature>
<dbReference type="EMBL" id="QGTR01000003">
    <property type="protein sequence ID" value="PWW00398.1"/>
    <property type="molecule type" value="Genomic_DNA"/>
</dbReference>
<keyword evidence="2" id="KW-1003">Cell membrane</keyword>
<reference evidence="8 9" key="1">
    <citation type="submission" date="2018-05" db="EMBL/GenBank/DDBJ databases">
        <title>Genomic Encyclopedia of Type Strains, Phase IV (KMG-IV): sequencing the most valuable type-strain genomes for metagenomic binning, comparative biology and taxonomic classification.</title>
        <authorList>
            <person name="Goeker M."/>
        </authorList>
    </citation>
    <scope>NUCLEOTIDE SEQUENCE [LARGE SCALE GENOMIC DNA]</scope>
    <source>
        <strain evidence="8 9">DSM 16791</strain>
    </source>
</reference>
<name>A0A317PKV1_9HYPH</name>
<keyword evidence="5 6" id="KW-0472">Membrane</keyword>